<dbReference type="AlphaFoldDB" id="A0A1X7K665"/>
<dbReference type="EMBL" id="FXAY01000003">
    <property type="protein sequence ID" value="SMG36276.1"/>
    <property type="molecule type" value="Genomic_DNA"/>
</dbReference>
<reference evidence="3" key="1">
    <citation type="submission" date="2017-04" db="EMBL/GenBank/DDBJ databases">
        <authorList>
            <person name="Varghese N."/>
            <person name="Submissions S."/>
        </authorList>
    </citation>
    <scope>NUCLEOTIDE SEQUENCE [LARGE SCALE GENOMIC DNA]</scope>
    <source>
        <strain evidence="3">VKM Ac-2510</strain>
    </source>
</reference>
<accession>A0A1X7K665</accession>
<name>A0A1X7K665_9MICO</name>
<keyword evidence="1" id="KW-0812">Transmembrane</keyword>
<dbReference type="RefSeq" id="WP_085485758.1">
    <property type="nucleotide sequence ID" value="NZ_FXAY01000003.1"/>
</dbReference>
<keyword evidence="1" id="KW-1133">Transmembrane helix</keyword>
<dbReference type="STRING" id="150121.SAMN06296010_2130"/>
<dbReference type="Proteomes" id="UP000193244">
    <property type="component" value="Unassembled WGS sequence"/>
</dbReference>
<gene>
    <name evidence="2" type="ORF">SAMN06296010_2130</name>
</gene>
<evidence type="ECO:0000313" key="3">
    <source>
        <dbReference type="Proteomes" id="UP000193244"/>
    </source>
</evidence>
<evidence type="ECO:0000313" key="2">
    <source>
        <dbReference type="EMBL" id="SMG36276.1"/>
    </source>
</evidence>
<sequence>MPDTELIPPIGYGSSWLVIGIALIVVVIATILVILLVRARKRSSSQPLPPGGLAGLRAEYHARITEIEAEFAAGGLSARSAHHRLSAVVRQYARAVSGVDAPVMTLTELQSSPLPTVTAAIAEYYPASFESADRSEISSAVVRARQVIESWG</sequence>
<feature type="transmembrane region" description="Helical" evidence="1">
    <location>
        <begin position="16"/>
        <end position="37"/>
    </location>
</feature>
<keyword evidence="1" id="KW-0472">Membrane</keyword>
<keyword evidence="3" id="KW-1185">Reference proteome</keyword>
<evidence type="ECO:0008006" key="4">
    <source>
        <dbReference type="Google" id="ProtNLM"/>
    </source>
</evidence>
<dbReference type="OrthoDB" id="5079845at2"/>
<evidence type="ECO:0000256" key="1">
    <source>
        <dbReference type="SAM" id="Phobius"/>
    </source>
</evidence>
<proteinExistence type="predicted"/>
<protein>
    <recommendedName>
        <fullName evidence="4">DUF4129 domain-containing protein</fullName>
    </recommendedName>
</protein>
<organism evidence="2 3">
    <name type="scientific">Agreia pratensis</name>
    <dbReference type="NCBI Taxonomy" id="150121"/>
    <lineage>
        <taxon>Bacteria</taxon>
        <taxon>Bacillati</taxon>
        <taxon>Actinomycetota</taxon>
        <taxon>Actinomycetes</taxon>
        <taxon>Micrococcales</taxon>
        <taxon>Microbacteriaceae</taxon>
        <taxon>Agreia</taxon>
    </lineage>
</organism>